<organism evidence="1 2">
    <name type="scientific">Populus alba</name>
    <name type="common">White poplar</name>
    <dbReference type="NCBI Taxonomy" id="43335"/>
    <lineage>
        <taxon>Eukaryota</taxon>
        <taxon>Viridiplantae</taxon>
        <taxon>Streptophyta</taxon>
        <taxon>Embryophyta</taxon>
        <taxon>Tracheophyta</taxon>
        <taxon>Spermatophyta</taxon>
        <taxon>Magnoliopsida</taxon>
        <taxon>eudicotyledons</taxon>
        <taxon>Gunneridae</taxon>
        <taxon>Pentapetalae</taxon>
        <taxon>rosids</taxon>
        <taxon>fabids</taxon>
        <taxon>Malpighiales</taxon>
        <taxon>Salicaceae</taxon>
        <taxon>Saliceae</taxon>
        <taxon>Populus</taxon>
    </lineage>
</organism>
<proteinExistence type="predicted"/>
<keyword evidence="2" id="KW-1185">Reference proteome</keyword>
<evidence type="ECO:0000313" key="2">
    <source>
        <dbReference type="Proteomes" id="UP000309997"/>
    </source>
</evidence>
<gene>
    <name evidence="1" type="ORF">D5086_026087</name>
</gene>
<evidence type="ECO:0000313" key="1">
    <source>
        <dbReference type="EMBL" id="KAL3572183.1"/>
    </source>
</evidence>
<dbReference type="Proteomes" id="UP000309997">
    <property type="component" value="Unassembled WGS sequence"/>
</dbReference>
<protein>
    <submittedName>
        <fullName evidence="1">Uncharacterized protein</fullName>
    </submittedName>
</protein>
<reference evidence="1 2" key="1">
    <citation type="journal article" date="2024" name="Plant Biotechnol. J.">
        <title>Genome and CRISPR/Cas9 system of a widespread forest tree (Populus alba) in the world.</title>
        <authorList>
            <person name="Liu Y.J."/>
            <person name="Jiang P.F."/>
            <person name="Han X.M."/>
            <person name="Li X.Y."/>
            <person name="Wang H.M."/>
            <person name="Wang Y.J."/>
            <person name="Wang X.X."/>
            <person name="Zeng Q.Y."/>
        </authorList>
    </citation>
    <scope>NUCLEOTIDE SEQUENCE [LARGE SCALE GENOMIC DNA]</scope>
    <source>
        <strain evidence="2">cv. PAL-ZL1</strain>
    </source>
</reference>
<accession>A0ACC4B0Y5</accession>
<dbReference type="EMBL" id="RCHU02000014">
    <property type="protein sequence ID" value="KAL3572183.1"/>
    <property type="molecule type" value="Genomic_DNA"/>
</dbReference>
<comment type="caution">
    <text evidence="1">The sequence shown here is derived from an EMBL/GenBank/DDBJ whole genome shotgun (WGS) entry which is preliminary data.</text>
</comment>
<name>A0ACC4B0Y5_POPAL</name>
<sequence length="337" mass="37707">MATSEFPAQKDGSKAVLQETTVVVFVLGGPGSGKGTQCPKIVEHFGFRHLCAGDLLQAEIESESENGTLIQNFKKEGKIVPSEITVKLLQQAMQQSDNKRFIVDGFPRNEENRAAFENIVRIKPEFVLFFDCPEEELTKRILNRNQGRVDDNIETIGKRLKVYFESTLPVINYYNSKRKVQKIDAQRSIDEVFEDVKSVFAKLRPVARLSNDSYSDTAVFTISLLPLVVVEIASTSKWLEPQKQGFTSEYKRGKAPKSKSDEMPAKPLDTFEGQADIIPGSMINLMLISVLGGDTCTSAPTRHIFLAAMLLFVWFDQFPDADVLQELFSCDLQALPA</sequence>